<evidence type="ECO:0000256" key="4">
    <source>
        <dbReference type="ARBA" id="ARBA00022755"/>
    </source>
</evidence>
<sequence length="113" mass="12742">YLKSAKDNRCIWTQNIPETIYLPIAHGEGKFVAKNASVLKKLLENNQVVLQYVDNPNGSVNDIAGICDPTGRIFGLMPHPERHIYIEQHPKRIEEAGGLQIFKNAVEYAKNNL</sequence>
<dbReference type="GO" id="GO:0005524">
    <property type="term" value="F:ATP binding"/>
    <property type="evidence" value="ECO:0007669"/>
    <property type="project" value="UniProtKB-KW"/>
</dbReference>
<dbReference type="InterPro" id="IPR010075">
    <property type="entry name" value="PRibForGlyAmidine_synth_PurQ"/>
</dbReference>
<dbReference type="GO" id="GO:0016787">
    <property type="term" value="F:hydrolase activity"/>
    <property type="evidence" value="ECO:0007669"/>
    <property type="project" value="UniProtKB-KW"/>
</dbReference>
<evidence type="ECO:0000256" key="3">
    <source>
        <dbReference type="ARBA" id="ARBA00022741"/>
    </source>
</evidence>
<evidence type="ECO:0000256" key="5">
    <source>
        <dbReference type="ARBA" id="ARBA00022801"/>
    </source>
</evidence>
<dbReference type="Gene3D" id="3.40.50.880">
    <property type="match status" value="1"/>
</dbReference>
<dbReference type="EMBL" id="PFGP01000057">
    <property type="protein sequence ID" value="PIW66562.1"/>
    <property type="molecule type" value="Genomic_DNA"/>
</dbReference>
<evidence type="ECO:0000256" key="6">
    <source>
        <dbReference type="ARBA" id="ARBA00022840"/>
    </source>
</evidence>
<keyword evidence="7" id="KW-0315">Glutamine amidotransferase</keyword>
<keyword evidence="2" id="KW-0436">Ligase</keyword>
<proteinExistence type="predicted"/>
<reference evidence="8 9" key="1">
    <citation type="submission" date="2017-09" db="EMBL/GenBank/DDBJ databases">
        <title>Depth-based differentiation of microbial function through sediment-hosted aquifers and enrichment of novel symbionts in the deep terrestrial subsurface.</title>
        <authorList>
            <person name="Probst A.J."/>
            <person name="Ladd B."/>
            <person name="Jarett J.K."/>
            <person name="Geller-Mcgrath D.E."/>
            <person name="Sieber C.M."/>
            <person name="Emerson J.B."/>
            <person name="Anantharaman K."/>
            <person name="Thomas B.C."/>
            <person name="Malmstrom R."/>
            <person name="Stieglmeier M."/>
            <person name="Klingl A."/>
            <person name="Woyke T."/>
            <person name="Ryan C.M."/>
            <person name="Banfield J.F."/>
        </authorList>
    </citation>
    <scope>NUCLEOTIDE SEQUENCE [LARGE SCALE GENOMIC DNA]</scope>
    <source>
        <strain evidence="8">CG12_big_fil_rev_8_21_14_0_65_43_15</strain>
    </source>
</reference>
<dbReference type="SUPFAM" id="SSF52317">
    <property type="entry name" value="Class I glutamine amidotransferase-like"/>
    <property type="match status" value="1"/>
</dbReference>
<dbReference type="SMART" id="SM01211">
    <property type="entry name" value="GATase_5"/>
    <property type="match status" value="1"/>
</dbReference>
<accession>A0A2J0LFD6</accession>
<dbReference type="GO" id="GO:0004642">
    <property type="term" value="F:phosphoribosylformylglycinamidine synthase activity"/>
    <property type="evidence" value="ECO:0007669"/>
    <property type="project" value="InterPro"/>
</dbReference>
<protein>
    <submittedName>
        <fullName evidence="8">Phosphoribosylformylglycinamidine synthase</fullName>
    </submittedName>
</protein>
<evidence type="ECO:0000313" key="8">
    <source>
        <dbReference type="EMBL" id="PIW66562.1"/>
    </source>
</evidence>
<evidence type="ECO:0000256" key="1">
    <source>
        <dbReference type="ARBA" id="ARBA00022490"/>
    </source>
</evidence>
<keyword evidence="6" id="KW-0067">ATP-binding</keyword>
<gene>
    <name evidence="8" type="ORF">COW11_02695</name>
</gene>
<dbReference type="InterPro" id="IPR029062">
    <property type="entry name" value="Class_I_gatase-like"/>
</dbReference>
<dbReference type="PANTHER" id="PTHR47552">
    <property type="entry name" value="PHOSPHORIBOSYLFORMYLGLYCINAMIDINE SYNTHASE SUBUNIT PURQ"/>
    <property type="match status" value="1"/>
</dbReference>
<name>A0A2J0LFD6_9BACT</name>
<feature type="non-terminal residue" evidence="8">
    <location>
        <position position="1"/>
    </location>
</feature>
<keyword evidence="4" id="KW-0658">Purine biosynthesis</keyword>
<keyword evidence="1" id="KW-0963">Cytoplasm</keyword>
<dbReference type="PANTHER" id="PTHR47552:SF1">
    <property type="entry name" value="PHOSPHORIBOSYLFORMYLGLYCINAMIDINE SYNTHASE SUBUNIT PURQ"/>
    <property type="match status" value="1"/>
</dbReference>
<dbReference type="Pfam" id="PF13507">
    <property type="entry name" value="GATase_5"/>
    <property type="match status" value="1"/>
</dbReference>
<dbReference type="GO" id="GO:0006189">
    <property type="term" value="P:'de novo' IMP biosynthetic process"/>
    <property type="evidence" value="ECO:0007669"/>
    <property type="project" value="InterPro"/>
</dbReference>
<keyword evidence="5" id="KW-0378">Hydrolase</keyword>
<organism evidence="8 9">
    <name type="scientific">Candidatus Taenaricola geysiri</name>
    <dbReference type="NCBI Taxonomy" id="1974752"/>
    <lineage>
        <taxon>Bacteria</taxon>
        <taxon>Pseudomonadati</taxon>
        <taxon>Candidatus Omnitrophota</taxon>
        <taxon>Candidatus Taenaricola</taxon>
    </lineage>
</organism>
<dbReference type="AlphaFoldDB" id="A0A2J0LFD6"/>
<evidence type="ECO:0000313" key="9">
    <source>
        <dbReference type="Proteomes" id="UP000231267"/>
    </source>
</evidence>
<comment type="caution">
    <text evidence="8">The sequence shown here is derived from an EMBL/GenBank/DDBJ whole genome shotgun (WGS) entry which is preliminary data.</text>
</comment>
<evidence type="ECO:0000256" key="2">
    <source>
        <dbReference type="ARBA" id="ARBA00022598"/>
    </source>
</evidence>
<keyword evidence="3" id="KW-0547">Nucleotide-binding</keyword>
<dbReference type="Proteomes" id="UP000231267">
    <property type="component" value="Unassembled WGS sequence"/>
</dbReference>
<evidence type="ECO:0000256" key="7">
    <source>
        <dbReference type="ARBA" id="ARBA00022962"/>
    </source>
</evidence>